<dbReference type="InterPro" id="IPR009030">
    <property type="entry name" value="Growth_fac_rcpt_cys_sf"/>
</dbReference>
<proteinExistence type="predicted"/>
<sequence length="90" mass="9413">QVGSACGIDEECSSAVTNSYCAADGACKCKFGYYSANGGAECRPLEIGEGSCSSDTECTAKIPSSECANGRCRCRVGYLTSEDKTQCIKR</sequence>
<gene>
    <name evidence="1" type="ORF">CAPTEDRAFT_29836</name>
</gene>
<dbReference type="EnsemblMetazoa" id="CapteT29836">
    <property type="protein sequence ID" value="CapteP29836"/>
    <property type="gene ID" value="CapteG29836"/>
</dbReference>
<dbReference type="SUPFAM" id="SSF57184">
    <property type="entry name" value="Growth factor receptor domain"/>
    <property type="match status" value="1"/>
</dbReference>
<dbReference type="EMBL" id="KB306105">
    <property type="protein sequence ID" value="ELU00194.1"/>
    <property type="molecule type" value="Genomic_DNA"/>
</dbReference>
<dbReference type="PANTHER" id="PTHR39069:SF8">
    <property type="entry name" value="FI17111P1"/>
    <property type="match status" value="1"/>
</dbReference>
<organism evidence="1">
    <name type="scientific">Capitella teleta</name>
    <name type="common">Polychaete worm</name>
    <dbReference type="NCBI Taxonomy" id="283909"/>
    <lineage>
        <taxon>Eukaryota</taxon>
        <taxon>Metazoa</taxon>
        <taxon>Spiralia</taxon>
        <taxon>Lophotrochozoa</taxon>
        <taxon>Annelida</taxon>
        <taxon>Polychaeta</taxon>
        <taxon>Sedentaria</taxon>
        <taxon>Scolecida</taxon>
        <taxon>Capitellidae</taxon>
        <taxon>Capitella</taxon>
    </lineage>
</organism>
<name>R7U1T7_CAPTE</name>
<dbReference type="OMA" id="HTCLSRK"/>
<dbReference type="OrthoDB" id="6136115at2759"/>
<evidence type="ECO:0000313" key="1">
    <source>
        <dbReference type="EMBL" id="ELU00194.1"/>
    </source>
</evidence>
<reference evidence="1 3" key="2">
    <citation type="journal article" date="2013" name="Nature">
        <title>Insights into bilaterian evolution from three spiralian genomes.</title>
        <authorList>
            <person name="Simakov O."/>
            <person name="Marletaz F."/>
            <person name="Cho S.J."/>
            <person name="Edsinger-Gonzales E."/>
            <person name="Havlak P."/>
            <person name="Hellsten U."/>
            <person name="Kuo D.H."/>
            <person name="Larsson T."/>
            <person name="Lv J."/>
            <person name="Arendt D."/>
            <person name="Savage R."/>
            <person name="Osoegawa K."/>
            <person name="de Jong P."/>
            <person name="Grimwood J."/>
            <person name="Chapman J.A."/>
            <person name="Shapiro H."/>
            <person name="Aerts A."/>
            <person name="Otillar R.P."/>
            <person name="Terry A.Y."/>
            <person name="Boore J.L."/>
            <person name="Grigoriev I.V."/>
            <person name="Lindberg D.R."/>
            <person name="Seaver E.C."/>
            <person name="Weisblat D.A."/>
            <person name="Putnam N.H."/>
            <person name="Rokhsar D.S."/>
        </authorList>
    </citation>
    <scope>NUCLEOTIDE SEQUENCE</scope>
    <source>
        <strain evidence="1 3">I ESC-2004</strain>
    </source>
</reference>
<reference evidence="2" key="3">
    <citation type="submission" date="2015-06" db="UniProtKB">
        <authorList>
            <consortium name="EnsemblMetazoa"/>
        </authorList>
    </citation>
    <scope>IDENTIFICATION</scope>
</reference>
<evidence type="ECO:0000313" key="2">
    <source>
        <dbReference type="EnsemblMetazoa" id="CapteP29836"/>
    </source>
</evidence>
<accession>R7U1T7</accession>
<evidence type="ECO:0000313" key="3">
    <source>
        <dbReference type="Proteomes" id="UP000014760"/>
    </source>
</evidence>
<dbReference type="PANTHER" id="PTHR39069">
    <property type="entry name" value="ECDYSONE-INDUCIBLE GENE E1, ISOFORM A"/>
    <property type="match status" value="1"/>
</dbReference>
<keyword evidence="3" id="KW-1185">Reference proteome</keyword>
<protein>
    <recommendedName>
        <fullName evidence="4">EB domain-containing protein</fullName>
    </recommendedName>
</protein>
<evidence type="ECO:0008006" key="4">
    <source>
        <dbReference type="Google" id="ProtNLM"/>
    </source>
</evidence>
<dbReference type="AlphaFoldDB" id="R7U1T7"/>
<dbReference type="HOGENOM" id="CLU_2446938_0_0_1"/>
<dbReference type="EMBL" id="AMQN01001854">
    <property type="status" value="NOT_ANNOTATED_CDS"/>
    <property type="molecule type" value="Genomic_DNA"/>
</dbReference>
<feature type="non-terminal residue" evidence="1">
    <location>
        <position position="90"/>
    </location>
</feature>
<reference evidence="3" key="1">
    <citation type="submission" date="2012-12" db="EMBL/GenBank/DDBJ databases">
        <authorList>
            <person name="Hellsten U."/>
            <person name="Grimwood J."/>
            <person name="Chapman J.A."/>
            <person name="Shapiro H."/>
            <person name="Aerts A."/>
            <person name="Otillar R.P."/>
            <person name="Terry A.Y."/>
            <person name="Boore J.L."/>
            <person name="Simakov O."/>
            <person name="Marletaz F."/>
            <person name="Cho S.-J."/>
            <person name="Edsinger-Gonzales E."/>
            <person name="Havlak P."/>
            <person name="Kuo D.-H."/>
            <person name="Larsson T."/>
            <person name="Lv J."/>
            <person name="Arendt D."/>
            <person name="Savage R."/>
            <person name="Osoegawa K."/>
            <person name="de Jong P."/>
            <person name="Lindberg D.R."/>
            <person name="Seaver E.C."/>
            <person name="Weisblat D.A."/>
            <person name="Putnam N.H."/>
            <person name="Grigoriev I.V."/>
            <person name="Rokhsar D.S."/>
        </authorList>
    </citation>
    <scope>NUCLEOTIDE SEQUENCE</scope>
    <source>
        <strain evidence="3">I ESC-2004</strain>
    </source>
</reference>
<dbReference type="Proteomes" id="UP000014760">
    <property type="component" value="Unassembled WGS sequence"/>
</dbReference>
<feature type="non-terminal residue" evidence="1">
    <location>
        <position position="1"/>
    </location>
</feature>